<dbReference type="NCBIfam" id="NF040656">
    <property type="entry name" value="GHMP_GYDIA"/>
    <property type="match status" value="1"/>
</dbReference>
<dbReference type="SUPFAM" id="SSF54211">
    <property type="entry name" value="Ribosomal protein S5 domain 2-like"/>
    <property type="match status" value="1"/>
</dbReference>
<dbReference type="InterPro" id="IPR020568">
    <property type="entry name" value="Ribosomal_Su5_D2-typ_SF"/>
</dbReference>
<dbReference type="EMBL" id="JAAJBV010000006">
    <property type="protein sequence ID" value="NHM04911.1"/>
    <property type="molecule type" value="Genomic_DNA"/>
</dbReference>
<dbReference type="Proteomes" id="UP000761423">
    <property type="component" value="Unassembled WGS sequence"/>
</dbReference>
<evidence type="ECO:0000313" key="1">
    <source>
        <dbReference type="EMBL" id="NHM04911.1"/>
    </source>
</evidence>
<dbReference type="RefSeq" id="WP_166236943.1">
    <property type="nucleotide sequence ID" value="NZ_JAAJBV010000006.1"/>
</dbReference>
<protein>
    <submittedName>
        <fullName evidence="1">GHMP kinase</fullName>
    </submittedName>
</protein>
<dbReference type="GO" id="GO:0016301">
    <property type="term" value="F:kinase activity"/>
    <property type="evidence" value="ECO:0007669"/>
    <property type="project" value="UniProtKB-KW"/>
</dbReference>
<accession>A0ABX0ICG9</accession>
<name>A0ABX0ICG9_9FLAO</name>
<dbReference type="Gene3D" id="3.30.230.10">
    <property type="match status" value="1"/>
</dbReference>
<reference evidence="1 2" key="1">
    <citation type="submission" date="2020-02" db="EMBL/GenBank/DDBJ databases">
        <authorList>
            <person name="Chen W.-M."/>
        </authorList>
    </citation>
    <scope>NUCLEOTIDE SEQUENCE [LARGE SCALE GENOMIC DNA]</scope>
    <source>
        <strain evidence="1 2">TWA-26</strain>
    </source>
</reference>
<keyword evidence="1" id="KW-0808">Transferase</keyword>
<keyword evidence="2" id="KW-1185">Reference proteome</keyword>
<proteinExistence type="predicted"/>
<organism evidence="1 2">
    <name type="scientific">Flavobacterium celericrescens</name>
    <dbReference type="NCBI Taxonomy" id="2709780"/>
    <lineage>
        <taxon>Bacteria</taxon>
        <taxon>Pseudomonadati</taxon>
        <taxon>Bacteroidota</taxon>
        <taxon>Flavobacteriia</taxon>
        <taxon>Flavobacteriales</taxon>
        <taxon>Flavobacteriaceae</taxon>
        <taxon>Flavobacterium</taxon>
    </lineage>
</organism>
<dbReference type="InterPro" id="IPR014721">
    <property type="entry name" value="Ribsml_uS5_D2-typ_fold_subgr"/>
</dbReference>
<dbReference type="InterPro" id="IPR047765">
    <property type="entry name" value="GHMP_GYDIA-like"/>
</dbReference>
<gene>
    <name evidence="1" type="ORF">G4L40_09375</name>
</gene>
<evidence type="ECO:0000313" key="2">
    <source>
        <dbReference type="Proteomes" id="UP000761423"/>
    </source>
</evidence>
<comment type="caution">
    <text evidence="1">The sequence shown here is derived from an EMBL/GenBank/DDBJ whole genome shotgun (WGS) entry which is preliminary data.</text>
</comment>
<sequence>MQNQTFYSNGKLLLTGEYVVLDGAKALAVPTRFGQNLVVKKGSNQLIKWVSFDADETIWFQDTITFEEIKNKSLNETNDKIKNTLIEILYQAFMQQPDFLTTEGYEIETHLTFPRIWGLGTSSTLINNIGQWLQIDAFELLSKSFGGSGYDVACAQTNLPIIYQLENEIPHFKAIHFNPQFKENIHFVYLNQKQSSKSAISNYLTQRHKTGKIISKINTITYQAIDCKEGKEFAKLMEQHEIIMSDVLETKTVQEKLFPDFKGVVKSLGAWGGDFVMVLSKENPKDYFLQKGYTTVLSYEEMVLQ</sequence>
<keyword evidence="1" id="KW-0418">Kinase</keyword>